<evidence type="ECO:0000256" key="5">
    <source>
        <dbReference type="ARBA" id="ARBA00023212"/>
    </source>
</evidence>
<feature type="compositionally biased region" description="Polar residues" evidence="9">
    <location>
        <begin position="1"/>
        <end position="12"/>
    </location>
</feature>
<evidence type="ECO:0000256" key="7">
    <source>
        <dbReference type="ARBA" id="ARBA00025108"/>
    </source>
</evidence>
<feature type="region of interest" description="Disordered" evidence="9">
    <location>
        <begin position="90"/>
        <end position="109"/>
    </location>
</feature>
<reference evidence="10" key="1">
    <citation type="submission" date="2022-10" db="EMBL/GenBank/DDBJ databases">
        <authorList>
            <person name="Byrne P K."/>
        </authorList>
    </citation>
    <scope>NUCLEOTIDE SEQUENCE</scope>
    <source>
        <strain evidence="10">IFO1815</strain>
    </source>
</reference>
<keyword evidence="4 8" id="KW-0963">Cytoplasm</keyword>
<gene>
    <name evidence="10" type="primary">SMKI06G2360</name>
    <name evidence="8" type="synonym">SPC29</name>
    <name evidence="10" type="ORF">SMKI_06G2360</name>
</gene>
<protein>
    <recommendedName>
        <fullName evidence="3 8">Spindle pole component 29</fullName>
    </recommendedName>
</protein>
<accession>A0AA35IZU0</accession>
<comment type="subunit">
    <text evidence="2">Component of the SPC110 complex containing at least CMD1, SPC29, SPC42 and SCP110. Interacts with BBP1.</text>
</comment>
<feature type="compositionally biased region" description="Basic and acidic residues" evidence="9">
    <location>
        <begin position="13"/>
        <end position="37"/>
    </location>
</feature>
<evidence type="ECO:0000313" key="10">
    <source>
        <dbReference type="EMBL" id="CAI4038886.1"/>
    </source>
</evidence>
<feature type="region of interest" description="Disordered" evidence="9">
    <location>
        <begin position="201"/>
        <end position="233"/>
    </location>
</feature>
<evidence type="ECO:0000256" key="2">
    <source>
        <dbReference type="ARBA" id="ARBA00011586"/>
    </source>
</evidence>
<comment type="function">
    <text evidence="7">Component of the spindle pole body (SPB) required for the proper execution of spindle pole body (SPB) duplication. Links the central plaque component SPC42 to the inner plaque component SPC110.</text>
</comment>
<proteinExistence type="inferred from homology"/>
<dbReference type="GO" id="GO:0005823">
    <property type="term" value="C:central plaque of spindle pole body"/>
    <property type="evidence" value="ECO:0007669"/>
    <property type="project" value="InterPro"/>
</dbReference>
<organism evidence="10 11">
    <name type="scientific">Saccharomyces mikatae IFO 1815</name>
    <dbReference type="NCBI Taxonomy" id="226126"/>
    <lineage>
        <taxon>Eukaryota</taxon>
        <taxon>Fungi</taxon>
        <taxon>Dikarya</taxon>
        <taxon>Ascomycota</taxon>
        <taxon>Saccharomycotina</taxon>
        <taxon>Saccharomycetes</taxon>
        <taxon>Saccharomycetales</taxon>
        <taxon>Saccharomycetaceae</taxon>
        <taxon>Saccharomyces</taxon>
    </lineage>
</organism>
<dbReference type="GO" id="GO:0005200">
    <property type="term" value="F:structural constituent of cytoskeleton"/>
    <property type="evidence" value="ECO:0007669"/>
    <property type="project" value="InterPro"/>
</dbReference>
<keyword evidence="5 8" id="KW-0206">Cytoskeleton</keyword>
<dbReference type="EMBL" id="OX365762">
    <property type="protein sequence ID" value="CAI4038886.1"/>
    <property type="molecule type" value="Genomic_DNA"/>
</dbReference>
<sequence>MQYNNFGSSANKKFQDDTLNRVRKEHEEALKKLREENFSSNTSELGNRKLHKAQERMSSPLHRLSPVDKLENNKMKSPLDDKLRRQLREGNTRLPPPSFSNYRVPSNNRSNMDRIRRRTSSPVRTERFASQDVIDDQRLEIKYLERIVHDQGSIIDNLTSRITRLESFILNSVSDRGDKNYLPLEHSNSFSGFPTTKTYGLHMSGQYENDRSYRRSSGDMKTERPRADRSSQIHIENESTEDILRILSSSFHD</sequence>
<comment type="subcellular location">
    <subcellularLocation>
        <location evidence="8">Cytoplasm</location>
        <location evidence="8">Cytoskeleton</location>
        <location evidence="8">Microtubule organizing center</location>
        <location evidence="8">Spindle pole body</location>
    </subcellularLocation>
    <subcellularLocation>
        <location evidence="8">Nucleus</location>
    </subcellularLocation>
</comment>
<dbReference type="InterPro" id="IPR031392">
    <property type="entry name" value="Spc29"/>
</dbReference>
<evidence type="ECO:0000256" key="6">
    <source>
        <dbReference type="ARBA" id="ARBA00023242"/>
    </source>
</evidence>
<dbReference type="GO" id="GO:0005634">
    <property type="term" value="C:nucleus"/>
    <property type="evidence" value="ECO:0007669"/>
    <property type="project" value="UniProtKB-SubCell"/>
</dbReference>
<evidence type="ECO:0000256" key="8">
    <source>
        <dbReference type="RuleBase" id="RU362139"/>
    </source>
</evidence>
<name>A0AA35IZU0_SACMI</name>
<feature type="compositionally biased region" description="Basic and acidic residues" evidence="9">
    <location>
        <begin position="208"/>
        <end position="233"/>
    </location>
</feature>
<dbReference type="Proteomes" id="UP001161438">
    <property type="component" value="Chromosome 6"/>
</dbReference>
<evidence type="ECO:0000256" key="1">
    <source>
        <dbReference type="ARBA" id="ARBA00009217"/>
    </source>
</evidence>
<dbReference type="AlphaFoldDB" id="A0AA35IZU0"/>
<evidence type="ECO:0000256" key="9">
    <source>
        <dbReference type="SAM" id="MobiDB-lite"/>
    </source>
</evidence>
<feature type="compositionally biased region" description="Polar residues" evidence="9">
    <location>
        <begin position="99"/>
        <end position="109"/>
    </location>
</feature>
<feature type="region of interest" description="Disordered" evidence="9">
    <location>
        <begin position="1"/>
        <end position="58"/>
    </location>
</feature>
<keyword evidence="11" id="KW-1185">Reference proteome</keyword>
<dbReference type="GO" id="GO:0030474">
    <property type="term" value="P:spindle pole body duplication"/>
    <property type="evidence" value="ECO:0007669"/>
    <property type="project" value="InterPro"/>
</dbReference>
<keyword evidence="6 8" id="KW-0539">Nucleus</keyword>
<comment type="similarity">
    <text evidence="1 8">Belongs to the SPC29 family.</text>
</comment>
<evidence type="ECO:0000256" key="4">
    <source>
        <dbReference type="ARBA" id="ARBA00022490"/>
    </source>
</evidence>
<evidence type="ECO:0000256" key="3">
    <source>
        <dbReference type="ARBA" id="ARBA00016328"/>
    </source>
</evidence>
<dbReference type="Pfam" id="PF17082">
    <property type="entry name" value="Spc29"/>
    <property type="match status" value="1"/>
</dbReference>
<dbReference type="GeneID" id="80918097"/>
<dbReference type="RefSeq" id="XP_056082001.1">
    <property type="nucleotide sequence ID" value="XM_056222295.1"/>
</dbReference>
<evidence type="ECO:0000313" key="11">
    <source>
        <dbReference type="Proteomes" id="UP001161438"/>
    </source>
</evidence>